<proteinExistence type="predicted"/>
<reference evidence="1 2" key="1">
    <citation type="journal article" date="2011" name="J. Bacteriol.">
        <title>Genome sequence of the algicidal bacterium Kordia algicida OT-1.</title>
        <authorList>
            <person name="Lee H.S."/>
            <person name="Kang S.G."/>
            <person name="Kwon K.K."/>
            <person name="Lee J.H."/>
            <person name="Kim S.J."/>
        </authorList>
    </citation>
    <scope>NUCLEOTIDE SEQUENCE [LARGE SCALE GENOMIC DNA]</scope>
    <source>
        <strain evidence="1 2">OT-1</strain>
    </source>
</reference>
<dbReference type="Proteomes" id="UP000002945">
    <property type="component" value="Unassembled WGS sequence"/>
</dbReference>
<organism evidence="1 2">
    <name type="scientific">Kordia algicida OT-1</name>
    <dbReference type="NCBI Taxonomy" id="391587"/>
    <lineage>
        <taxon>Bacteria</taxon>
        <taxon>Pseudomonadati</taxon>
        <taxon>Bacteroidota</taxon>
        <taxon>Flavobacteriia</taxon>
        <taxon>Flavobacteriales</taxon>
        <taxon>Flavobacteriaceae</taxon>
        <taxon>Kordia</taxon>
    </lineage>
</organism>
<keyword evidence="2" id="KW-1185">Reference proteome</keyword>
<sequence length="72" mass="7960">MKKQIKTLGLKKQTVSSLEARLLKGGAPTTMTMWDYCASQLVCEPLPPQQPEPGTNPSYSNCDNCGKSWLRC</sequence>
<dbReference type="AlphaFoldDB" id="A9ECP0"/>
<accession>A9ECP0</accession>
<dbReference type="OrthoDB" id="1449130at2"/>
<evidence type="ECO:0000313" key="1">
    <source>
        <dbReference type="EMBL" id="EDP94395.1"/>
    </source>
</evidence>
<dbReference type="EMBL" id="ABIB01000019">
    <property type="protein sequence ID" value="EDP94395.1"/>
    <property type="molecule type" value="Genomic_DNA"/>
</dbReference>
<comment type="caution">
    <text evidence="1">The sequence shown here is derived from an EMBL/GenBank/DDBJ whole genome shotgun (WGS) entry which is preliminary data.</text>
</comment>
<dbReference type="HOGENOM" id="CLU_2717109_0_0_10"/>
<dbReference type="RefSeq" id="WP_007094581.1">
    <property type="nucleotide sequence ID" value="NZ_CP142125.1"/>
</dbReference>
<name>A9ECP0_9FLAO</name>
<dbReference type="STRING" id="391587.KAOT1_10111"/>
<evidence type="ECO:0000313" key="2">
    <source>
        <dbReference type="Proteomes" id="UP000002945"/>
    </source>
</evidence>
<gene>
    <name evidence="1" type="ORF">KAOT1_10111</name>
</gene>
<protein>
    <submittedName>
        <fullName evidence="1">Uncharacterized protein</fullName>
    </submittedName>
</protein>